<dbReference type="InterPro" id="IPR049826">
    <property type="entry name" value="Ig-like_ice"/>
</dbReference>
<dbReference type="NCBIfam" id="NF012196">
    <property type="entry name" value="Ig_like_ice"/>
    <property type="match status" value="38"/>
</dbReference>
<protein>
    <submittedName>
        <fullName evidence="6">Ig-like protein group 3</fullName>
    </submittedName>
</protein>
<feature type="domain" description="Bacterial Ig-like" evidence="4">
    <location>
        <begin position="3988"/>
        <end position="4062"/>
    </location>
</feature>
<dbReference type="Pfam" id="PF13517">
    <property type="entry name" value="FG-GAP_3"/>
    <property type="match status" value="2"/>
</dbReference>
<keyword evidence="1" id="KW-0732">Signal</keyword>
<accession>A0ABX9G2M8</accession>
<feature type="domain" description="Bacterial Ig-like" evidence="4">
    <location>
        <begin position="5171"/>
        <end position="5259"/>
    </location>
</feature>
<feature type="domain" description="Bacterial Ig" evidence="3">
    <location>
        <begin position="197"/>
        <end position="262"/>
    </location>
</feature>
<dbReference type="InterPro" id="IPR019960">
    <property type="entry name" value="T1SS_VCA0849"/>
</dbReference>
<feature type="domain" description="Bacterial Ig-like" evidence="4">
    <location>
        <begin position="2193"/>
        <end position="2265"/>
    </location>
</feature>
<dbReference type="InterPro" id="IPR044016">
    <property type="entry name" value="Big_13"/>
</dbReference>
<feature type="domain" description="Bacterial Ig-like" evidence="4">
    <location>
        <begin position="6304"/>
        <end position="6394"/>
    </location>
</feature>
<dbReference type="Proteomes" id="UP000253201">
    <property type="component" value="Unassembled WGS sequence"/>
</dbReference>
<feature type="domain" description="Bacterial Ig-like" evidence="4">
    <location>
        <begin position="6195"/>
        <end position="6287"/>
    </location>
</feature>
<feature type="domain" description="Bacterial Ig-like" evidence="4">
    <location>
        <begin position="1793"/>
        <end position="1866"/>
    </location>
</feature>
<feature type="domain" description="Bacterial Ig-like" evidence="4">
    <location>
        <begin position="392"/>
        <end position="469"/>
    </location>
</feature>
<dbReference type="InterPro" id="IPR041498">
    <property type="entry name" value="Big_6"/>
</dbReference>
<feature type="domain" description="Bacterial Ig-like" evidence="4">
    <location>
        <begin position="1101"/>
        <end position="1167"/>
    </location>
</feature>
<feature type="domain" description="Bacterial Ig-like" evidence="4">
    <location>
        <begin position="4586"/>
        <end position="4661"/>
    </location>
</feature>
<dbReference type="Pfam" id="PF17936">
    <property type="entry name" value="Big_6"/>
    <property type="match status" value="1"/>
</dbReference>
<dbReference type="Pfam" id="PF19077">
    <property type="entry name" value="Big_13"/>
    <property type="match status" value="17"/>
</dbReference>
<feature type="domain" description="Bacterial Ig-like" evidence="4">
    <location>
        <begin position="5584"/>
        <end position="5651"/>
    </location>
</feature>
<feature type="region of interest" description="Disordered" evidence="2">
    <location>
        <begin position="156"/>
        <end position="180"/>
    </location>
</feature>
<sequence length="7224" mass="720818">MNTVIDIISRKGAVKQSIIASGNTSLVVYQPSVLQIHSSVSGVDHYVRQGDDLLIYMKDGTVIRCNGYFAVAPATNEYSELVFDDGQTLTHVSFAGNAEAVGFSPVTLSPQYDVISSISPFIDDAASTVSGLPWGWIVGGTLAGGAVGALLASGGDGGDSKTEVVTPPGEPQSATPSFITLDNTGDKQGLLVTGETTDDSTPSFSGTGQAGATIAIRDSSGITIATTTVGTDGRWSVTLPTQSAGEHTWSVSQIDGNQTTSAGTITLNIDTTPAILSIATTSGDNVLNIQEHAAGFTLSGTTQHLAAGSTLTLTLNDKTYTTDVGADGTWHVAIPAADAQALAQGNQTVNISGTDAVGNRISASQTLTVDTQVPSLSIDTIAQDNVINALEHRTSLTISGATTAQPGQTVTLTLNGVSHTAVVSNSGTWQLSIPASEVQALSDGQFTVSASVADKAGNATQTQSSLSVDSRAPQITINTVAGDDILNGAEQSVAQILSGRANGASAGDVVTVRIGNQVLLGAVAADGSWSIGMSASVSQALGTGAHTLTVSVTDAAGNTGSASRVITLSGAAPQLTVDTISQDNVLNAQESSRPLTLSGTTSLPDGSVVNVVLNNHTYTATASGNTWSLQVPVNDVLNLANGNYTVTVSGTDANGNSGSGQGQLLVDKVLPQVIINTFAGDNVVNAAEVVANQTLSGRVVGAAQGDRVTLELGGNTYTATVGSNLTWSVTVPTADLQALGDGALTLNASVTNGHGNTGNGEREITISATLPGLRINTISDDDVINALEQLQDLVISGSSSHLSTGTTVTVTLGSETYQGVTDSNGNWQVGIPAADLQALTAGTVVVTASATDSAGNPVSIDHNVVVDAGAVAIAINTVSGDDIINAAEKGAPLTVTGTTQGVEAGQTVVVKFAGQTLTATVQSDGSWSLSIPVSVLSNLPDGAAQITATVTNISGNSGDTSHTLTIDSQAPALSIDSLTADNIINAAESGQDLQITGTTDAQPGQTVTVTLNGQSWQGTVQPDGTWRVTVPAANVDALADGNATVTASVNDVAGNPIRVSHVAVVDATPPMVTINPVTPDNIINTSEHTQAQIISGTVTGAQAGDIVTVTLNNVNYTTVVDASGNWSLGVPASVVSGLADGSYPINVSVTDRAGNTGTQALSITVNTAAPVIGINTIAGDDVINASEKGADVQITGTSDQPASTAITVTLNGHNYTTTTDASGNWSVTIPASAVATLGQANYTVTAVVTSAIGNSTTASHHLQVDSALPGVSINPVASDDVINATEAGSVQTISGQVTGAAVGDTVTVMLGGNTYTTTVQPGLSWSVGVPAADIQALGNGELTVNASVTNENGNTGSGTRDITIDANLPGLRIDTVSGDDVINSIEHGQAQVITGSSSGLAAGSALTVVINGVTYGATVLADGTWNVGVPSADVRNWPAGTVDITVSGASSAGNPVTITHPVTVDLTPTAISVNTIATDDVINAAEKGVDLTLSGTTANVEAGQTVTVTFGGKNYTASVAANGSWSVTVPAADLAALPPGSASAQASVTNLNGNSASATHNYSVDSSAPTLIINTVTSDNIVNASEASAGVTVSGSTTAEAGQIVTVTLNNPAAQTYQATVLADGTWSITIPATDLAGLADGRYPLIATVNDKAGNPASTTHNLVVDLTVPVLTINTIAGDDILNAVEHGQALVITGSSTGGEAGDVVTVTLNNKAYTTTLDASGNWSVGVPAADVTALGSGPQTVTATVTDAAGNSDDDSRTVTVNLTGPTIGINTLATDDVINAAEKGADLQISGTSNQPAGTTVTVTLNGQNYTATTDAAGNWSTTVPASAVGALGEASYTVTANVTDSAGNSHSTSHTVQVNTALPGVTINPVATDDIINAAEAGSAQTISGQVTGAAAGDTVTVTLGGNTYTTTVQANLSWSVSVPAADIQAIGNGDISVNASVTNGVGNTGSGTRDVTIDANLPGLRVDTVAGDDVVNSIEHGQALVITGSSSGLAPGAVLTVVINTVTYAATVFADGTWSVGIPVADMGNWPAGTVDITVSGTSSAGNPVSITHPVTVDLAAVAISINAVSGDDVINAAEKGADLTLSGSTSGVESGQTVTVTFGGKTYTATVAGDGSWATTVPAADLSALRDGDATVQASVSNINGNTASATHVYSVDATAPTLAINTLATDDILNAAEAGNPLTINGTSTAEAGQTVTVTLNGVTYTGAIQADGSWSVSVPTADLSNLTASQYTVSASVSDKAGNPATATHGLAVDLTVPVLTINTVSGDDIINAIEHGQALVISGSSTGGEAGDVVTVTLNSKSYTTTLDASGNWSVGVPAADVTALGSGAQTITATITDAAGNSDDDSRTVTVNLTAPTIGINPIATDDVINATEKGTDLQISGTSNQPAGTTVTVMLNGQNYTATADSNGNWSATVPASAVSALGEANYTVTANVTDTAGNSNSASHNVVVNSALPAVTINPVATDDIINAAEAGNVQTISGQVTGAAAGDTVTVTLGGNTYTTTVQANLNWSVDVPVADIQAIGNGDLIVNASVTNSVGNTGSGTRDITIDANLPGLRVDTVAGDDVLNRIEHSQALVITGSSTGLTAGTALTVVINNVTYGATVLSDGSWNVGVPAADVSNWPAGAVDITVSGTNSAGTTSSITHPITVDLASVAITINTLSSDDVINAVEKGETLVLSGNTAGVETGQTVTVTFGGKKYTTTVEANGSWTVNVPSADLASLPEGAGNVQASVSNINGNIAQTDRAYSVDATAPLVTINTIAGDDLLNVTEAGAGIAISGTTTAQAGQTLTVTLNNNTYQTTVQSDGTWSVNVPATDLSGLTASSYIVTATVSDKAGNPASADHALAVDVTAPDIAINIVAVDDIINAIEHGQALVITGTSTGAAAGDVVTVTLNGKDYTTTLDASGNWSVGIPAADVTALATGSQSITASLSDRAGNSDSTTHNVTVDLSGPTLTINTVSDDDIINSVEKTQDLTISGGSSGLATGSTVTVMLNGLAYSASTDGSGNWSVTVPASAVGALGEAIYAISASATDSAGNSGAASHTVNVESLLPGVIMNTVAGDDIINAAESGINQTISGQVTGTAEAGNTVTVTLGGNQYTTTVQPDLRWSVSVPAADLQALGNGELTISASVTNTTGNTGTATRDIVIDANLPGLRVDTVAGDDVINSIEHAQALVVTGSSSGLAAGTPLTVEINSVTYGATVLADGTWSVGIPAGDVSNWPAGTVDIAVSGTNTAGTTTSITHPITVDLATVAITINTLSTDDVINAAEKGSDLPLSGTTSGVEAGQTITVIFGGKSYTTTVATDNSWGLTVPAADLTALPDGAANVQASVTNVAGNSAQVTHVYSVDAIAPSITINTLATDDVLNAAEAGSALTISGTSTAEAGQTVTVTLNGVNYSGNVQTDGSWSVNVPTGDLANLTASSYTVSAAVSDKAGNPASATHNLMVDLAAPVVTINTVAGDDVINATEHGQAQIISGSATGATTGNTVSVTIGTTTYTTVLDANGNWSIGVPASVISALAQGDVTITATVTDSAGNSDTASHTVNVALDAPVLGINTIAIDDIINATEKGADLAITGTSDQPAGTAITVTLNGQNYTATADASGNWNVTVPASAVGSLGEATYTLTASATDGDGNRGSASHNVQVNTALPGVTINVVATDDIINAAEAGAGQTLSGQVTGAAAGDTVTVTLGGANYTATVQANLSWSVDVPASALQALGNGELTISASVTNSVGNTGMGTREITLDANLPGLRVDTVAGDDVVNIIEHGQALVITGSSTDLAAGSNVTLTINGQTYVAAVLADGTWSAGVPAADVSAWPAGTVTLTASGNTTAGNPVSVTHPVTVDLTAIAVSINAITADDVINAAEKGAALTLSGSTSGVEAGQTVTVNFGGKTYSATVAANGSWSTTVPAADMAALRDGDASAQASVSNINGNNATTTHAYSVDATAPTITINTLASDDILNATEAGFALTITGSSTAEAGQTVTVTLNGTNYTGTVQTDGSWSVSVPSADVSALTASNYTVSAAVSDKAGNPATVDHNLTVDTSVPVVTINTVAGDDVINAVEHTQAQIISGSATGATTGSTVTVTLGSNTYTTVLDASGNWSVGVPANVVSALANGTVTLTASVTDAGGNSGSTTHQVTVNTGLPSITFNAISGDNVLNADEKGQPLTISGGSTGLATGTQVTVTLNGLNYSATTDASGNWTLTVPVNDLNALGQANYTVSASATSTVGNSASSQARLLVDSGLPGVTINTVAGDDIINAAEAGADQTLSGAVTRAAAGDTVTVTLGANSYTAQVQPDLSWSVTVPAADLQALGNGDLTINASVTNANGNTGSGTREIIIDANLPGLRVDTVAGDDIVNSIEHGQALVITGGSSGLNAGAVLTVTINNVDYSATVQADGSWSVGIPAANVSAWPAGALSVEVAGQSSAGNPVSISHPFTIDLTTVAIGINTVASDDVINAAEKGVDLTLSGSTSGIEAGQNVTVTFGGKTYTASVAANGSWSLNVPAADLASLPDGAASVQASVSSASGNNASATHAYRVDASAPTLIINTLASDDILNATEAGSPLTISGTSTAEAGQTVTVTLNGATYTGNVQADGSWNVSVPTSALGALTASQYTVSATVNDKAGNGGSASHNLSVDTTAPVLTINTVAADDIINDAEHVQALVISGTSTGGEAGNVVSVVLNGKTYTTTLDAAGNWSVGVPPADVAALGSGAQSITASVSDRAGNSDDASRTVTVSLTAPVIGINTLAGDDVINAVEKGSDLMLSGTSDQPAGTAVTVTLNGQHYSATTDGSGNWSVTVPASAVSALGEATYSVTASVTNAQGNSSTANHNVQVNTALPGVTINTVATDDIINAAEAGSAQTVSGQVTGAAAGSTVTLELGGKTYTATVQPDLSWSVSVPATDWQALGNGELTVNASVTNAVGNTGSGTRDITIDASLPGLRVDTVAGDNVVNIIEHGQAQVITGSSAGFAAGTALTVVINNQTYAATVLANGTWSVGIPAADVSNWPAGTVDMTVSGANTAGTQTSITHPVTVDLTAVAISINAITADDVINAAEKGAALTLSGSTSAVEAGQTVTLTFGGKTYSATVAANGSWSATVPSADMAALRDGDASAQVRVTNVNGNSATATHEYSVDASAPTVTINTIASDNIINASEAAAGVTVSGTSTAETGQTLTITLNGSHYQTTVQADGSWNLTLPAGDLTTLANNSYTLTATVSDLAGNPGSASKGMIVDTTAPVISFNTVAGDDVINNVEHTQAQIISGTATGAVAGDRLVVTLDGQQYVTSTDASGNWSIGVPASVISGLADGTVTISATITDSAGNSSTQTHNVQVNTAAVSLSVSTISGDNFINAAEAGSALTLSGTGTHFAVGTIVTVSLNGKGYSATIQSNGSWSVNVPATDVAALSDGISYTVSASEQDSAGNSATASRSVAVDLTAPVISINTVSTDDRLNAAEQQQPLTLNGATSAEVGQTVTVTFGGKTYTATVAVNGTWALNVPAADLATLGQGAQTLTASVNDRAGNPAQATHVLTVDTAAPTVTFATVAGDDIINNAEQLAGQTISGTTTAEVGQTVTVSFNGQSWSATVGSGGNWSVFIPAQQFAGLSDGSYTISATVTDQAGNPGSASRGVTLNGDVPTVTINTFAGDDVVSAAEHGSALIISGTTTAPVGQTLTLTLNGKTYTTTVQTGGSWSYTLGSADVTALADGNAYVINASVTNAIGNTGSRDHTITVDLSAPVMGINIDSLQADTGLSASDFITSVSPVVVNGSLTAALASNETAQISIDGGTTWSTLTVTGTTWRYNDSRTLTDGNYVYQVRVIDAAGNVGATDSQNVVIDTTAPDPAVKTIAVTAITTDTGLITNDFVTSDTTLAVSGTLGATLSAGEFAQISIDGGTTWQNLSVNGSTWTYLDGRTLTDGNYNYQVRVIDTAGNIGATASQIVTVDTTAPLASKTIAIAGISDDTGLSSSDFVTRDTTLTVRGTLGATLAADERAQISLDGGVTWSTLTVIGTTWSYTDGRTLTDGIWNYTVRVVDLAGNVGQTATQNVVVDTTSPEAAKSITITGITDDTGAINSDFITSDTTLTVRGVLGAALGANEFAQISTDNGVNWVNVTLAADGLNWTYVDGRTLTNGTTTWQVRVIDLAGNVGATGSQTAQIDTVNPAQVLTIASISTDTGSSATDFITSDTTLTLTGSLGAGLASGEVAQISLDGGATWATVTTNGTQWSYTDSRTLSDGSYVYQVRVLDLAGNTGPVVSKTVVVDTLNPTATPTIVSYTDDVGQRQGTLSSSLTTDDTTPLLNGVLSAPLASGEVVYLYRNGLLLGAVTMVGALNWTYSDSGLLSGAYTYSARVVDLAGNITASSDFVLTVDTSIPTTLAQVTSQTTRDTTPIVSGVVTAELTSGQYVEVIINGKTYTSQPGGAVVVDPAHNTWYVQLPDSDTLAVSSTAYNVTAQVKSSAGNGNNANISSGTVTVNAAIDYTPAWTTTNKTTALGLTYGLDTHGMWTVLANQQVMQSTDPLTWSKTPLTLYLSSNDYANSAIADYNRNGTGDLYISRNDYGSSYINGFTNNGDGTFASAVQVDTAALVWYGSIVAFDKEGDGYLDFWVGDAGGPDSKTFISNNAGVLTANSTTTNSGGNATVGGAVTAYFSLIEGSGVDLNNDGSIDLAQHTYNLNNYYTLSTLINQGNGSFVWGQNTINTFLSGAGSAATSNTVSMTWADFNSDGFMDLYLPASQGRSTYGSLLINNGSGVLGSPVAVGATATTYTSQFSVALDWNHDGLMDIARIAQTGQSYLYTNVSNASNWTQSAIGASQSGTTSGVAAMDYDWDGAVDVLVTKQSGSVFLIRNTNTVSAGTSLHLRITDPNGINVYYGNTVKLYNAAGVLVATQIINPQSGVGVNDTSALVNFYGLNAGETYNAVLIKSTGATASNIDQTVNTTWGGLQASAATHAYDLSAEAGTASNNGKFVGTGYNDTFFATAGSDTYDGSGGWVYNSGTGTWLANGGMDVVDFRLSTVGVTANLSSTAAQATGFNTSTFTNIEGISGSNFNDTLTGSTGDNQLEGRGGNDTLNIGNGGHDTLLYKLLNASDATGGNGTDVVNGFTVGTWEGTPDTDRIDIRELLQGSGYTGNGKASYVNGVATLDAQAGNITDFVKVTQSGSDTIVQIDRDGSGGGFATTTVVTLTGVHTDLATLLANHQLMVV</sequence>
<feature type="domain" description="Biofilm-associated protein BapA-like prefix-like" evidence="5">
    <location>
        <begin position="5"/>
        <end position="134"/>
    </location>
</feature>
<dbReference type="InterPro" id="IPR013517">
    <property type="entry name" value="FG-GAP"/>
</dbReference>
<dbReference type="InterPro" id="IPR028994">
    <property type="entry name" value="Integrin_alpha_N"/>
</dbReference>
<dbReference type="InterPro" id="IPR048051">
    <property type="entry name" value="BapA-like_prefix-like"/>
</dbReference>
<feature type="domain" description="Bacterial Ig-like" evidence="4">
    <location>
        <begin position="2389"/>
        <end position="2463"/>
    </location>
</feature>
<organism evidence="6 7">
    <name type="scientific">Pseudocitrobacter faecalis</name>
    <dbReference type="NCBI Taxonomy" id="1398493"/>
    <lineage>
        <taxon>Bacteria</taxon>
        <taxon>Pseudomonadati</taxon>
        <taxon>Pseudomonadota</taxon>
        <taxon>Gammaproteobacteria</taxon>
        <taxon>Enterobacterales</taxon>
        <taxon>Enterobacteriaceae</taxon>
        <taxon>Pseudocitrobacter</taxon>
    </lineage>
</organism>
<evidence type="ECO:0000313" key="6">
    <source>
        <dbReference type="EMBL" id="RBP14753.1"/>
    </source>
</evidence>
<keyword evidence="7" id="KW-1185">Reference proteome</keyword>
<evidence type="ECO:0000256" key="2">
    <source>
        <dbReference type="SAM" id="MobiDB-lite"/>
    </source>
</evidence>
<feature type="domain" description="Bacterial Ig-like" evidence="4">
    <location>
        <begin position="6090"/>
        <end position="6183"/>
    </location>
</feature>
<dbReference type="Gene3D" id="2.60.40.10">
    <property type="entry name" value="Immunoglobulins"/>
    <property type="match status" value="63"/>
</dbReference>
<evidence type="ECO:0000259" key="4">
    <source>
        <dbReference type="Pfam" id="PF19077"/>
    </source>
</evidence>
<reference evidence="6 7" key="1">
    <citation type="submission" date="2018-06" db="EMBL/GenBank/DDBJ databases">
        <title>Genomic Encyclopedia of Type Strains, Phase IV (KMG-IV): sequencing the most valuable type-strain genomes for metagenomic binning, comparative biology and taxonomic classification.</title>
        <authorList>
            <person name="Goeker M."/>
        </authorList>
    </citation>
    <scope>NUCLEOTIDE SEQUENCE [LARGE SCALE GENOMIC DNA]</scope>
    <source>
        <strain evidence="6 7">DSM 27453</strain>
    </source>
</reference>
<dbReference type="SUPFAM" id="SSF69318">
    <property type="entry name" value="Integrin alpha N-terminal domain"/>
    <property type="match status" value="1"/>
</dbReference>
<dbReference type="InterPro" id="IPR013783">
    <property type="entry name" value="Ig-like_fold"/>
</dbReference>
<evidence type="ECO:0000313" key="7">
    <source>
        <dbReference type="Proteomes" id="UP000253201"/>
    </source>
</evidence>
<feature type="domain" description="Bacterial Ig-like" evidence="4">
    <location>
        <begin position="5983"/>
        <end position="6075"/>
    </location>
</feature>
<dbReference type="NCBIfam" id="TIGR03661">
    <property type="entry name" value="T1SS_VCA0849"/>
    <property type="match status" value="1"/>
</dbReference>
<evidence type="ECO:0000259" key="3">
    <source>
        <dbReference type="Pfam" id="PF17936"/>
    </source>
</evidence>
<feature type="domain" description="Bacterial Ig-like" evidence="4">
    <location>
        <begin position="1579"/>
        <end position="1667"/>
    </location>
</feature>
<feature type="domain" description="Bacterial Ig-like" evidence="4">
    <location>
        <begin position="5769"/>
        <end position="5862"/>
    </location>
</feature>
<dbReference type="NCBIfam" id="NF033677">
    <property type="entry name" value="biofilm_BapA_N"/>
    <property type="match status" value="1"/>
</dbReference>
<evidence type="ECO:0000259" key="5">
    <source>
        <dbReference type="Pfam" id="PF22783"/>
    </source>
</evidence>
<dbReference type="EMBL" id="QNRL01000001">
    <property type="protein sequence ID" value="RBP14753.1"/>
    <property type="molecule type" value="Genomic_DNA"/>
</dbReference>
<feature type="domain" description="Bacterial Ig-like" evidence="4">
    <location>
        <begin position="2792"/>
        <end position="2863"/>
    </location>
</feature>
<dbReference type="NCBIfam" id="NF033510">
    <property type="entry name" value="Ca_tandemer"/>
    <property type="match status" value="56"/>
</dbReference>
<name>A0ABX9G2M8_9ENTR</name>
<gene>
    <name evidence="6" type="ORF">DFQ50_101224</name>
</gene>
<proteinExistence type="predicted"/>
<dbReference type="InterPro" id="IPR011049">
    <property type="entry name" value="Serralysin-like_metalloprot_C"/>
</dbReference>
<evidence type="ECO:0000256" key="1">
    <source>
        <dbReference type="ARBA" id="ARBA00022729"/>
    </source>
</evidence>
<dbReference type="SUPFAM" id="SSF51120">
    <property type="entry name" value="beta-Roll"/>
    <property type="match status" value="1"/>
</dbReference>
<comment type="caution">
    <text evidence="6">The sequence shown here is derived from an EMBL/GenBank/DDBJ whole genome shotgun (WGS) entry which is preliminary data.</text>
</comment>
<feature type="domain" description="Bacterial Ig-like" evidence="4">
    <location>
        <begin position="5876"/>
        <end position="5969"/>
    </location>
</feature>
<dbReference type="Pfam" id="PF22783">
    <property type="entry name" value="BapA_N"/>
    <property type="match status" value="1"/>
</dbReference>